<feature type="transmembrane region" description="Helical" evidence="5">
    <location>
        <begin position="12"/>
        <end position="31"/>
    </location>
</feature>
<dbReference type="RefSeq" id="WP_058462920.1">
    <property type="nucleotide sequence ID" value="NZ_CAAAHS010000006.1"/>
</dbReference>
<geneLocation type="plasmid" evidence="9 11">
    <name>24</name>
</geneLocation>
<keyword evidence="9" id="KW-0614">Plasmid</keyword>
<evidence type="ECO:0000259" key="7">
    <source>
        <dbReference type="Pfam" id="PF00361"/>
    </source>
</evidence>
<dbReference type="EMBL" id="LNKA01000019">
    <property type="protein sequence ID" value="KTC64556.1"/>
    <property type="molecule type" value="Genomic_DNA"/>
</dbReference>
<evidence type="ECO:0000256" key="2">
    <source>
        <dbReference type="ARBA" id="ARBA00022692"/>
    </source>
</evidence>
<feature type="transmembrane region" description="Helical" evidence="5">
    <location>
        <begin position="457"/>
        <end position="477"/>
    </location>
</feature>
<feature type="transmembrane region" description="Helical" evidence="5">
    <location>
        <begin position="272"/>
        <end position="293"/>
    </location>
</feature>
<protein>
    <recommendedName>
        <fullName evidence="5">NADH-quinone oxidoreductase subunit N</fullName>
        <ecNumber evidence="5">7.1.1.-</ecNumber>
    </recommendedName>
    <alternativeName>
        <fullName evidence="5">NADH dehydrogenase I subunit N</fullName>
    </alternativeName>
    <alternativeName>
        <fullName evidence="5">NDH-1 subunit N</fullName>
    </alternativeName>
</protein>
<reference evidence="9 11" key="2">
    <citation type="submission" date="2018-12" db="EMBL/GenBank/DDBJ databases">
        <authorList>
            <consortium name="Pathogen Informatics"/>
        </authorList>
    </citation>
    <scope>NUCLEOTIDE SEQUENCE [LARGE SCALE GENOMIC DNA]</scope>
    <source>
        <strain evidence="9 11">NCTC12735</strain>
        <plasmid evidence="11">24</plasmid>
    </source>
</reference>
<keyword evidence="5" id="KW-1003">Cell membrane</keyword>
<comment type="similarity">
    <text evidence="5">Belongs to the complex I subunit 2 family.</text>
</comment>
<dbReference type="GO" id="GO:0005886">
    <property type="term" value="C:plasma membrane"/>
    <property type="evidence" value="ECO:0007669"/>
    <property type="project" value="UniProtKB-SubCell"/>
</dbReference>
<reference evidence="8 10" key="1">
    <citation type="submission" date="2015-11" db="EMBL/GenBank/DDBJ databases">
        <title>Identification of large and diverse effector repertoires of 38 Legionella species.</title>
        <authorList>
            <person name="Burstein D."/>
            <person name="Amaro F."/>
            <person name="Zusman T."/>
            <person name="Lifshitz Z."/>
            <person name="Cohen O."/>
            <person name="Gilbert J.A."/>
            <person name="Pupko T."/>
            <person name="Shuman H.A."/>
            <person name="Segal G."/>
        </authorList>
    </citation>
    <scope>NUCLEOTIDE SEQUENCE [LARGE SCALE GENOMIC DNA]</scope>
    <source>
        <strain evidence="8 10">1762-AUS-E</strain>
    </source>
</reference>
<accession>A0A0W0R0D4</accession>
<dbReference type="KEGG" id="ladl:NCTC12735_01568"/>
<name>A0A0W0R0D4_9GAMM</name>
<dbReference type="GO" id="GO:0008137">
    <property type="term" value="F:NADH dehydrogenase (ubiquinone) activity"/>
    <property type="evidence" value="ECO:0007669"/>
    <property type="project" value="InterPro"/>
</dbReference>
<feature type="transmembrane region" description="Helical" evidence="5">
    <location>
        <begin position="38"/>
        <end position="58"/>
    </location>
</feature>
<dbReference type="GO" id="GO:0050136">
    <property type="term" value="F:NADH dehydrogenase (quinone) (non-electrogenic) activity"/>
    <property type="evidence" value="ECO:0007669"/>
    <property type="project" value="UniProtKB-UniRule"/>
</dbReference>
<proteinExistence type="inferred from homology"/>
<keyword evidence="5" id="KW-0874">Quinone</keyword>
<dbReference type="NCBIfam" id="TIGR01770">
    <property type="entry name" value="NDH_I_N"/>
    <property type="match status" value="1"/>
</dbReference>
<gene>
    <name evidence="5 9" type="primary">nuoN</name>
    <name evidence="8" type="ORF">Lade_1850</name>
    <name evidence="9" type="ORF">NCTC12735_01568</name>
</gene>
<keyword evidence="5" id="KW-0813">Transport</keyword>
<dbReference type="HAMAP" id="MF_00445">
    <property type="entry name" value="NDH1_NuoN_1"/>
    <property type="match status" value="1"/>
</dbReference>
<keyword evidence="5" id="KW-0520">NAD</keyword>
<feature type="transmembrane region" description="Helical" evidence="5">
    <location>
        <begin position="160"/>
        <end position="184"/>
    </location>
</feature>
<keyword evidence="3 5" id="KW-1133">Transmembrane helix</keyword>
<evidence type="ECO:0000256" key="6">
    <source>
        <dbReference type="RuleBase" id="RU000320"/>
    </source>
</evidence>
<dbReference type="Pfam" id="PF00361">
    <property type="entry name" value="Proton_antipo_M"/>
    <property type="match status" value="1"/>
</dbReference>
<feature type="transmembrane region" description="Helical" evidence="5">
    <location>
        <begin position="204"/>
        <end position="222"/>
    </location>
</feature>
<keyword evidence="10" id="KW-1185">Reference proteome</keyword>
<dbReference type="GO" id="GO:0048038">
    <property type="term" value="F:quinone binding"/>
    <property type="evidence" value="ECO:0007669"/>
    <property type="project" value="UniProtKB-KW"/>
</dbReference>
<evidence type="ECO:0000313" key="8">
    <source>
        <dbReference type="EMBL" id="KTC64556.1"/>
    </source>
</evidence>
<feature type="transmembrane region" description="Helical" evidence="5">
    <location>
        <begin position="300"/>
        <end position="321"/>
    </location>
</feature>
<evidence type="ECO:0000256" key="1">
    <source>
        <dbReference type="ARBA" id="ARBA00004127"/>
    </source>
</evidence>
<comment type="catalytic activity">
    <reaction evidence="5">
        <text>a quinone + NADH + 5 H(+)(in) = a quinol + NAD(+) + 4 H(+)(out)</text>
        <dbReference type="Rhea" id="RHEA:57888"/>
        <dbReference type="ChEBI" id="CHEBI:15378"/>
        <dbReference type="ChEBI" id="CHEBI:24646"/>
        <dbReference type="ChEBI" id="CHEBI:57540"/>
        <dbReference type="ChEBI" id="CHEBI:57945"/>
        <dbReference type="ChEBI" id="CHEBI:132124"/>
    </reaction>
</comment>
<dbReference type="NCBIfam" id="NF004442">
    <property type="entry name" value="PRK05777.1-5"/>
    <property type="match status" value="1"/>
</dbReference>
<dbReference type="GO" id="GO:0042773">
    <property type="term" value="P:ATP synthesis coupled electron transport"/>
    <property type="evidence" value="ECO:0007669"/>
    <property type="project" value="InterPro"/>
</dbReference>
<comment type="subunit">
    <text evidence="5">NDH-1 is composed of 14 different subunits. Subunits NuoA, H, J, K, L, M, N constitute the membrane sector of the complex.</text>
</comment>
<dbReference type="EMBL" id="LR134433">
    <property type="protein sequence ID" value="VEH85924.1"/>
    <property type="molecule type" value="Genomic_DNA"/>
</dbReference>
<dbReference type="EC" id="7.1.1.-" evidence="5"/>
<comment type="subcellular location">
    <subcellularLocation>
        <location evidence="5">Cell membrane</location>
        <topology evidence="5">Multi-pass membrane protein</topology>
    </subcellularLocation>
    <subcellularLocation>
        <location evidence="1">Endomembrane system</location>
        <topology evidence="1">Multi-pass membrane protein</topology>
    </subcellularLocation>
    <subcellularLocation>
        <location evidence="6">Membrane</location>
        <topology evidence="6">Multi-pass membrane protein</topology>
    </subcellularLocation>
</comment>
<organism evidence="8 10">
    <name type="scientific">Legionella adelaidensis</name>
    <dbReference type="NCBI Taxonomy" id="45056"/>
    <lineage>
        <taxon>Bacteria</taxon>
        <taxon>Pseudomonadati</taxon>
        <taxon>Pseudomonadota</taxon>
        <taxon>Gammaproteobacteria</taxon>
        <taxon>Legionellales</taxon>
        <taxon>Legionellaceae</taxon>
        <taxon>Legionella</taxon>
    </lineage>
</organism>
<sequence>MTGLIENIHLALPEIIILVTACVALLAELFLRHRINSITFYCAAIGLILAGSVSFLYLNQFNVLLFNGLFISDDMGHLMKIFIYISVLLSFYYSRDYIEERQMATGDYYVLGLFSTLGMMVLVSAHSLLTIYLGLELLSLPLYAMAAIRRTNSDSTEAALKYFVMGAIASGLLLYGLSLVYGATGKLDLQAVATAINSTNSNKGMLSFALVFVVAGIGFKMATIPFHMWAPDVYEGAPTSVTLLLSTAPKIAAVGMAFRLLTLGLVDVTAQWQQLLLVMALLSTAIGNLLAIVQTNLKRLFAYSAISHMGYALFGILAANAAGYGAALYYVLVYAVMTTCAFGLIVLMSKSGYEVEFIEDLRGLNKRSPWLAFLMMIVLFSMAGVPPTVGFFTKLLVLKALVDVQMTWVAVLGLFFAVIGAFYYIRIIKVMYFEEPVDNTAVNLTGPAKVIFSLNSLSLLLLGIFPGALIAACMNAFR</sequence>
<dbReference type="OrthoDB" id="9768329at2"/>
<dbReference type="Proteomes" id="UP000054859">
    <property type="component" value="Unassembled WGS sequence"/>
</dbReference>
<evidence type="ECO:0000256" key="3">
    <source>
        <dbReference type="ARBA" id="ARBA00022989"/>
    </source>
</evidence>
<dbReference type="PANTHER" id="PTHR22773">
    <property type="entry name" value="NADH DEHYDROGENASE"/>
    <property type="match status" value="1"/>
</dbReference>
<dbReference type="InterPro" id="IPR010096">
    <property type="entry name" value="NADH-Q_OxRdtase_suN/2"/>
</dbReference>
<evidence type="ECO:0000256" key="4">
    <source>
        <dbReference type="ARBA" id="ARBA00023136"/>
    </source>
</evidence>
<keyword evidence="5" id="KW-1278">Translocase</keyword>
<evidence type="ECO:0000313" key="9">
    <source>
        <dbReference type="EMBL" id="VEH85924.1"/>
    </source>
</evidence>
<keyword evidence="9" id="KW-0560">Oxidoreductase</keyword>
<keyword evidence="5" id="KW-0830">Ubiquinone</keyword>
<feature type="transmembrane region" description="Helical" evidence="5">
    <location>
        <begin position="405"/>
        <end position="425"/>
    </location>
</feature>
<feature type="transmembrane region" description="Helical" evidence="5">
    <location>
        <begin position="78"/>
        <end position="94"/>
    </location>
</feature>
<comment type="function">
    <text evidence="5">NDH-1 shuttles electrons from NADH, via FMN and iron-sulfur (Fe-S) centers, to quinones in the respiratory chain. The immediate electron acceptor for the enzyme in this species is believed to be ubiquinone. Couples the redox reaction to proton translocation (for every two electrons transferred, four hydrogen ions are translocated across the cytoplasmic membrane), and thus conserves the redox energy in a proton gradient.</text>
</comment>
<evidence type="ECO:0000256" key="5">
    <source>
        <dbReference type="HAMAP-Rule" id="MF_00445"/>
    </source>
</evidence>
<dbReference type="PATRIC" id="fig|45056.6.peg.1912"/>
<dbReference type="AlphaFoldDB" id="A0A0W0R0D4"/>
<feature type="domain" description="NADH:quinone oxidoreductase/Mrp antiporter transmembrane" evidence="7">
    <location>
        <begin position="125"/>
        <end position="419"/>
    </location>
</feature>
<keyword evidence="2 5" id="KW-0812">Transmembrane</keyword>
<dbReference type="GO" id="GO:0012505">
    <property type="term" value="C:endomembrane system"/>
    <property type="evidence" value="ECO:0007669"/>
    <property type="project" value="UniProtKB-SubCell"/>
</dbReference>
<evidence type="ECO:0000313" key="10">
    <source>
        <dbReference type="Proteomes" id="UP000054859"/>
    </source>
</evidence>
<keyword evidence="4 5" id="KW-0472">Membrane</keyword>
<feature type="transmembrane region" description="Helical" evidence="5">
    <location>
        <begin position="370"/>
        <end position="393"/>
    </location>
</feature>
<evidence type="ECO:0000313" key="11">
    <source>
        <dbReference type="Proteomes" id="UP000281170"/>
    </source>
</evidence>
<feature type="transmembrane region" description="Helical" evidence="5">
    <location>
        <begin position="327"/>
        <end position="349"/>
    </location>
</feature>
<dbReference type="InterPro" id="IPR001750">
    <property type="entry name" value="ND/Mrp_TM"/>
</dbReference>
<dbReference type="STRING" id="45056.Lade_1850"/>
<dbReference type="Proteomes" id="UP000281170">
    <property type="component" value="Plasmid 24"/>
</dbReference>